<reference evidence="1 2" key="1">
    <citation type="journal article" date="2019" name="Sci. Rep.">
        <title>Orb-weaving spider Araneus ventricosus genome elucidates the spidroin gene catalogue.</title>
        <authorList>
            <person name="Kono N."/>
            <person name="Nakamura H."/>
            <person name="Ohtoshi R."/>
            <person name="Moran D.A.P."/>
            <person name="Shinohara A."/>
            <person name="Yoshida Y."/>
            <person name="Fujiwara M."/>
            <person name="Mori M."/>
            <person name="Tomita M."/>
            <person name="Arakawa K."/>
        </authorList>
    </citation>
    <scope>NUCLEOTIDE SEQUENCE [LARGE SCALE GENOMIC DNA]</scope>
</reference>
<proteinExistence type="predicted"/>
<dbReference type="EMBL" id="BGPR01004284">
    <property type="protein sequence ID" value="GBM97974.1"/>
    <property type="molecule type" value="Genomic_DNA"/>
</dbReference>
<dbReference type="AlphaFoldDB" id="A0A4Y2K6X2"/>
<keyword evidence="2" id="KW-1185">Reference proteome</keyword>
<gene>
    <name evidence="1" type="ORF">AVEN_166961_1</name>
</gene>
<evidence type="ECO:0000313" key="1">
    <source>
        <dbReference type="EMBL" id="GBM97974.1"/>
    </source>
</evidence>
<name>A0A4Y2K6X2_ARAVE</name>
<sequence>MANSPLRHTKSATLGYSQRKCQNGYRAAESTPCTSQVPRKQINCNCSKNYLVRISKLSVKTPLNIGMSNQRVEVSLVQQLSLSPIVSSTFPVPLNCSYQRLMEVLLGD</sequence>
<organism evidence="1 2">
    <name type="scientific">Araneus ventricosus</name>
    <name type="common">Orbweaver spider</name>
    <name type="synonym">Epeira ventricosa</name>
    <dbReference type="NCBI Taxonomy" id="182803"/>
    <lineage>
        <taxon>Eukaryota</taxon>
        <taxon>Metazoa</taxon>
        <taxon>Ecdysozoa</taxon>
        <taxon>Arthropoda</taxon>
        <taxon>Chelicerata</taxon>
        <taxon>Arachnida</taxon>
        <taxon>Araneae</taxon>
        <taxon>Araneomorphae</taxon>
        <taxon>Entelegynae</taxon>
        <taxon>Araneoidea</taxon>
        <taxon>Araneidae</taxon>
        <taxon>Araneus</taxon>
    </lineage>
</organism>
<comment type="caution">
    <text evidence="1">The sequence shown here is derived from an EMBL/GenBank/DDBJ whole genome shotgun (WGS) entry which is preliminary data.</text>
</comment>
<evidence type="ECO:0000313" key="2">
    <source>
        <dbReference type="Proteomes" id="UP000499080"/>
    </source>
</evidence>
<protein>
    <submittedName>
        <fullName evidence="1">Uncharacterized protein</fullName>
    </submittedName>
</protein>
<accession>A0A4Y2K6X2</accession>
<dbReference type="Proteomes" id="UP000499080">
    <property type="component" value="Unassembled WGS sequence"/>
</dbReference>